<organism evidence="2 3">
    <name type="scientific">Henriciella pelagia</name>
    <dbReference type="NCBI Taxonomy" id="1977912"/>
    <lineage>
        <taxon>Bacteria</taxon>
        <taxon>Pseudomonadati</taxon>
        <taxon>Pseudomonadota</taxon>
        <taxon>Alphaproteobacteria</taxon>
        <taxon>Hyphomonadales</taxon>
        <taxon>Hyphomonadaceae</taxon>
        <taxon>Henriciella</taxon>
    </lineage>
</organism>
<dbReference type="PANTHER" id="PTHR42686:SF1">
    <property type="entry name" value="GH17980P-RELATED"/>
    <property type="match status" value="1"/>
</dbReference>
<name>A0ABQ1JV16_9PROT</name>
<dbReference type="SUPFAM" id="SSF51430">
    <property type="entry name" value="NAD(P)-linked oxidoreductase"/>
    <property type="match status" value="1"/>
</dbReference>
<proteinExistence type="predicted"/>
<evidence type="ECO:0000259" key="1">
    <source>
        <dbReference type="Pfam" id="PF00248"/>
    </source>
</evidence>
<dbReference type="Pfam" id="PF00248">
    <property type="entry name" value="Aldo_ket_red"/>
    <property type="match status" value="1"/>
</dbReference>
<accession>A0ABQ1JV16</accession>
<feature type="domain" description="NADP-dependent oxidoreductase" evidence="1">
    <location>
        <begin position="6"/>
        <end position="286"/>
    </location>
</feature>
<dbReference type="Gene3D" id="3.20.20.100">
    <property type="entry name" value="NADP-dependent oxidoreductase domain"/>
    <property type="match status" value="1"/>
</dbReference>
<keyword evidence="3" id="KW-1185">Reference proteome</keyword>
<dbReference type="EMBL" id="BMKF01000002">
    <property type="protein sequence ID" value="GGB75362.1"/>
    <property type="molecule type" value="Genomic_DNA"/>
</dbReference>
<dbReference type="PANTHER" id="PTHR42686">
    <property type="entry name" value="GH17980P-RELATED"/>
    <property type="match status" value="1"/>
</dbReference>
<dbReference type="Proteomes" id="UP000628854">
    <property type="component" value="Unassembled WGS sequence"/>
</dbReference>
<gene>
    <name evidence="2" type="ORF">GCM10011503_25060</name>
</gene>
<comment type="caution">
    <text evidence="2">The sequence shown here is derived from an EMBL/GenBank/DDBJ whole genome shotgun (WGS) entry which is preliminary data.</text>
</comment>
<dbReference type="InterPro" id="IPR023210">
    <property type="entry name" value="NADP_OxRdtase_dom"/>
</dbReference>
<reference evidence="3" key="1">
    <citation type="journal article" date="2019" name="Int. J. Syst. Evol. Microbiol.">
        <title>The Global Catalogue of Microorganisms (GCM) 10K type strain sequencing project: providing services to taxonomists for standard genome sequencing and annotation.</title>
        <authorList>
            <consortium name="The Broad Institute Genomics Platform"/>
            <consortium name="The Broad Institute Genome Sequencing Center for Infectious Disease"/>
            <person name="Wu L."/>
            <person name="Ma J."/>
        </authorList>
    </citation>
    <scope>NUCLEOTIDE SEQUENCE [LARGE SCALE GENOMIC DNA]</scope>
    <source>
        <strain evidence="3">CGMCC 1.15928</strain>
    </source>
</reference>
<evidence type="ECO:0000313" key="3">
    <source>
        <dbReference type="Proteomes" id="UP000628854"/>
    </source>
</evidence>
<evidence type="ECO:0000313" key="2">
    <source>
        <dbReference type="EMBL" id="GGB75362.1"/>
    </source>
</evidence>
<dbReference type="RefSeq" id="WP_084391788.1">
    <property type="nucleotide sequence ID" value="NZ_BMKF01000002.1"/>
</dbReference>
<dbReference type="InterPro" id="IPR036812">
    <property type="entry name" value="NAD(P)_OxRdtase_dom_sf"/>
</dbReference>
<sequence length="302" mass="32720">MSLADKIVIGTWPLSGDFGARSLSEIEKSLAKAFDAGIRTFDTAPNYGLGFAESALGMVFAGESDVRIFTKCGNVPFVGKDFSPDAIEASIGQSLKRLKRDSIEGVFLHNPRDEVPDFEPAIERLEAIKADGTVRMIGLSGAKGYDYSRVPDGRLDMFQQDANLLYLKEANGARPKFKTFFARSPLATGMLSGRLSESSVFPPDDHRSGWLKGERLASLVARVEAIKSVLPAGVSVPSAARRLLLHHPAIDYVICGVGRPDHLDGLIEDLSSGPLPESVVEALVSLHDRDFDRPEEESGLGY</sequence>
<protein>
    <submittedName>
        <fullName evidence="2">Aldo/keto reductase</fullName>
    </submittedName>
</protein>
<dbReference type="InterPro" id="IPR020471">
    <property type="entry name" value="AKR"/>
</dbReference>